<evidence type="ECO:0000313" key="1">
    <source>
        <dbReference type="EMBL" id="TPX41909.1"/>
    </source>
</evidence>
<dbReference type="EMBL" id="QEAN01000252">
    <property type="protein sequence ID" value="TPX41909.1"/>
    <property type="molecule type" value="Genomic_DNA"/>
</dbReference>
<evidence type="ECO:0000313" key="2">
    <source>
        <dbReference type="Proteomes" id="UP000317494"/>
    </source>
</evidence>
<name>A0A507CRZ5_9FUNG</name>
<comment type="caution">
    <text evidence="1">The sequence shown here is derived from an EMBL/GenBank/DDBJ whole genome shotgun (WGS) entry which is preliminary data.</text>
</comment>
<keyword evidence="2" id="KW-1185">Reference proteome</keyword>
<organism evidence="1 2">
    <name type="scientific">Synchytrium endobioticum</name>
    <dbReference type="NCBI Taxonomy" id="286115"/>
    <lineage>
        <taxon>Eukaryota</taxon>
        <taxon>Fungi</taxon>
        <taxon>Fungi incertae sedis</taxon>
        <taxon>Chytridiomycota</taxon>
        <taxon>Chytridiomycota incertae sedis</taxon>
        <taxon>Chytridiomycetes</taxon>
        <taxon>Synchytriales</taxon>
        <taxon>Synchytriaceae</taxon>
        <taxon>Synchytrium</taxon>
    </lineage>
</organism>
<protein>
    <submittedName>
        <fullName evidence="1">Uncharacterized protein</fullName>
    </submittedName>
</protein>
<reference evidence="1 2" key="1">
    <citation type="journal article" date="2019" name="Sci. Rep.">
        <title>Comparative genomics of chytrid fungi reveal insights into the obligate biotrophic and pathogenic lifestyle of Synchytrium endobioticum.</title>
        <authorList>
            <person name="van de Vossenberg B.T.L.H."/>
            <person name="Warris S."/>
            <person name="Nguyen H.D.T."/>
            <person name="van Gent-Pelzer M.P.E."/>
            <person name="Joly D.L."/>
            <person name="van de Geest H.C."/>
            <person name="Bonants P.J.M."/>
            <person name="Smith D.S."/>
            <person name="Levesque C.A."/>
            <person name="van der Lee T.A.J."/>
        </authorList>
    </citation>
    <scope>NUCLEOTIDE SEQUENCE [LARGE SCALE GENOMIC DNA]</scope>
    <source>
        <strain evidence="1 2">MB42</strain>
    </source>
</reference>
<gene>
    <name evidence="1" type="ORF">SeMB42_g05358</name>
</gene>
<dbReference type="Proteomes" id="UP000317494">
    <property type="component" value="Unassembled WGS sequence"/>
</dbReference>
<proteinExistence type="predicted"/>
<dbReference type="AlphaFoldDB" id="A0A507CRZ5"/>
<accession>A0A507CRZ5</accession>
<dbReference type="VEuPathDB" id="FungiDB:SeMB42_g05358"/>
<sequence length="78" mass="8897">MQHLETDSVDIALHHHWHFMNLFDSHYLHPRHASIALDMVTSWAQSRNSSKSLEQVATGEARFAAMPVVKTTFVGRVI</sequence>